<reference evidence="1" key="1">
    <citation type="journal article" date="2021" name="New Phytol.">
        <title>Evolutionary innovations through gain and loss of genes in the ectomycorrhizal Boletales.</title>
        <authorList>
            <person name="Wu G."/>
            <person name="Miyauchi S."/>
            <person name="Morin E."/>
            <person name="Kuo A."/>
            <person name="Drula E."/>
            <person name="Varga T."/>
            <person name="Kohler A."/>
            <person name="Feng B."/>
            <person name="Cao Y."/>
            <person name="Lipzen A."/>
            <person name="Daum C."/>
            <person name="Hundley H."/>
            <person name="Pangilinan J."/>
            <person name="Johnson J."/>
            <person name="Barry K."/>
            <person name="LaButti K."/>
            <person name="Ng V."/>
            <person name="Ahrendt S."/>
            <person name="Min B."/>
            <person name="Choi I.G."/>
            <person name="Park H."/>
            <person name="Plett J.M."/>
            <person name="Magnuson J."/>
            <person name="Spatafora J.W."/>
            <person name="Nagy L.G."/>
            <person name="Henrissat B."/>
            <person name="Grigoriev I.V."/>
            <person name="Yang Z.L."/>
            <person name="Xu J."/>
            <person name="Martin F.M."/>
        </authorList>
    </citation>
    <scope>NUCLEOTIDE SEQUENCE</scope>
    <source>
        <strain evidence="1">KUC20120723A-06</strain>
    </source>
</reference>
<protein>
    <submittedName>
        <fullName evidence="1">Uncharacterized protein</fullName>
    </submittedName>
</protein>
<evidence type="ECO:0000313" key="2">
    <source>
        <dbReference type="Proteomes" id="UP000790709"/>
    </source>
</evidence>
<gene>
    <name evidence="1" type="ORF">BV22DRAFT_783065</name>
</gene>
<comment type="caution">
    <text evidence="1">The sequence shown here is derived from an EMBL/GenBank/DDBJ whole genome shotgun (WGS) entry which is preliminary data.</text>
</comment>
<organism evidence="1 2">
    <name type="scientific">Leucogyrophana mollusca</name>
    <dbReference type="NCBI Taxonomy" id="85980"/>
    <lineage>
        <taxon>Eukaryota</taxon>
        <taxon>Fungi</taxon>
        <taxon>Dikarya</taxon>
        <taxon>Basidiomycota</taxon>
        <taxon>Agaricomycotina</taxon>
        <taxon>Agaricomycetes</taxon>
        <taxon>Agaricomycetidae</taxon>
        <taxon>Boletales</taxon>
        <taxon>Boletales incertae sedis</taxon>
        <taxon>Leucogyrophana</taxon>
    </lineage>
</organism>
<sequence length="201" mass="22564">MSLILTIFALVFVTELISWIGKSVLLELAWGLYRRVFAGSSVSRQRQLKAELLATKKELLQTSAQDQFAKWAKLRRSVDKGLAELEKLNGELSSSKTAFSLKFNSLIWILTTGLQFVVGWWYRKSAVFYLPPGWLGPLAWWMAFPFAPKGSVSVGVWQMACRRVIKVGERTVKNMIAMPSEPVAVSMEAEASSSAEEKKDL</sequence>
<dbReference type="EMBL" id="MU266563">
    <property type="protein sequence ID" value="KAH7920707.1"/>
    <property type="molecule type" value="Genomic_DNA"/>
</dbReference>
<proteinExistence type="predicted"/>
<accession>A0ACB8B4X8</accession>
<evidence type="ECO:0000313" key="1">
    <source>
        <dbReference type="EMBL" id="KAH7920707.1"/>
    </source>
</evidence>
<dbReference type="Proteomes" id="UP000790709">
    <property type="component" value="Unassembled WGS sequence"/>
</dbReference>
<name>A0ACB8B4X8_9AGAM</name>
<keyword evidence="2" id="KW-1185">Reference proteome</keyword>